<organism evidence="1 2">
    <name type="scientific">Pyrobaculum aerophilum</name>
    <dbReference type="NCBI Taxonomy" id="13773"/>
    <lineage>
        <taxon>Archaea</taxon>
        <taxon>Thermoproteota</taxon>
        <taxon>Thermoprotei</taxon>
        <taxon>Thermoproteales</taxon>
        <taxon>Thermoproteaceae</taxon>
        <taxon>Pyrobaculum</taxon>
    </lineage>
</organism>
<dbReference type="EMBL" id="DUJP01000019">
    <property type="protein sequence ID" value="HII46752.1"/>
    <property type="molecule type" value="Genomic_DNA"/>
</dbReference>
<dbReference type="Proteomes" id="UP000651120">
    <property type="component" value="Unassembled WGS sequence"/>
</dbReference>
<dbReference type="GeneID" id="1465933"/>
<reference evidence="1" key="1">
    <citation type="journal article" date="2020" name="bioRxiv">
        <title>A rank-normalized archaeal taxonomy based on genome phylogeny resolves widespread incomplete and uneven classifications.</title>
        <authorList>
            <person name="Rinke C."/>
            <person name="Chuvochina M."/>
            <person name="Mussig A.J."/>
            <person name="Chaumeil P.-A."/>
            <person name="Waite D.W."/>
            <person name="Whitman W.B."/>
            <person name="Parks D.H."/>
            <person name="Hugenholtz P."/>
        </authorList>
    </citation>
    <scope>NUCLEOTIDE SEQUENCE</scope>
    <source>
        <strain evidence="1">UBA8839</strain>
    </source>
</reference>
<accession>A0A832WIW8</accession>
<evidence type="ECO:0000313" key="2">
    <source>
        <dbReference type="Proteomes" id="UP000651120"/>
    </source>
</evidence>
<sequence>MKALLLTLILVTLILAVPQIKVVYDFNGIVVNKTCYLAKTQKYWPIPIATISVEVNKDKFAKMMPPIRAFIEELRRTPGVYVRAGDDYEEALNRLKRGEVDRVSLWFEVFVFNNKSLIGRIVEKAKSLGLGLAVYYINATNPGPFPSPREILDMFRSWHNEYIEKLLRNMEKMRSSVYLSHRTKSLWYFS</sequence>
<comment type="caution">
    <text evidence="1">The sequence shown here is derived from an EMBL/GenBank/DDBJ whole genome shotgun (WGS) entry which is preliminary data.</text>
</comment>
<gene>
    <name evidence="1" type="ORF">HA333_04690</name>
</gene>
<dbReference type="RefSeq" id="WP_011008155.1">
    <property type="nucleotide sequence ID" value="NZ_DUJP01000019.1"/>
</dbReference>
<evidence type="ECO:0000313" key="1">
    <source>
        <dbReference type="EMBL" id="HII46752.1"/>
    </source>
</evidence>
<protein>
    <submittedName>
        <fullName evidence="1">Uncharacterized protein</fullName>
    </submittedName>
</protein>
<name>A0A832WIW8_9CREN</name>
<dbReference type="AlphaFoldDB" id="A0A832WIW8"/>
<proteinExistence type="predicted"/>